<dbReference type="InterPro" id="IPR031340">
    <property type="entry name" value="RsmF_methylt_CI"/>
</dbReference>
<dbReference type="CDD" id="cd21147">
    <property type="entry name" value="RsmF_methylt_CTD1"/>
    <property type="match status" value="1"/>
</dbReference>
<dbReference type="InterPro" id="IPR031341">
    <property type="entry name" value="Methyltr_RsmF_N"/>
</dbReference>
<dbReference type="GO" id="GO:0008173">
    <property type="term" value="F:RNA methyltransferase activity"/>
    <property type="evidence" value="ECO:0007669"/>
    <property type="project" value="InterPro"/>
</dbReference>
<dbReference type="AlphaFoldDB" id="A0A0R1X882"/>
<dbReference type="RefSeq" id="WP_027828272.1">
    <property type="nucleotide sequence ID" value="NZ_AUEH01000016.1"/>
</dbReference>
<dbReference type="PROSITE" id="PS01153">
    <property type="entry name" value="NOL1_NOP2_SUN"/>
    <property type="match status" value="1"/>
</dbReference>
<dbReference type="EMBL" id="AZFW01000084">
    <property type="protein sequence ID" value="KRM26129.1"/>
    <property type="molecule type" value="Genomic_DNA"/>
</dbReference>
<dbReference type="Pfam" id="PF13636">
    <property type="entry name" value="Methyltranf_PUA"/>
    <property type="match status" value="1"/>
</dbReference>
<dbReference type="Pfam" id="PF01189">
    <property type="entry name" value="Methyltr_RsmB-F"/>
    <property type="match status" value="1"/>
</dbReference>
<evidence type="ECO:0000313" key="10">
    <source>
        <dbReference type="Proteomes" id="UP000050949"/>
    </source>
</evidence>
<protein>
    <submittedName>
        <fullName evidence="9">NOL1 NOP2 sun family protein</fullName>
    </submittedName>
</protein>
<feature type="active site" description="Nucleophile" evidence="7">
    <location>
        <position position="225"/>
    </location>
</feature>
<evidence type="ECO:0000256" key="2">
    <source>
        <dbReference type="ARBA" id="ARBA00022490"/>
    </source>
</evidence>
<evidence type="ECO:0000256" key="5">
    <source>
        <dbReference type="ARBA" id="ARBA00022691"/>
    </source>
</evidence>
<dbReference type="Pfam" id="PF17126">
    <property type="entry name" value="RsmF_methylt_CI"/>
    <property type="match status" value="1"/>
</dbReference>
<gene>
    <name evidence="9" type="ORF">FC91_GL000197</name>
</gene>
<feature type="domain" description="SAM-dependent MTase RsmB/NOP-type" evidence="8">
    <location>
        <begin position="1"/>
        <end position="295"/>
    </location>
</feature>
<feature type="binding site" evidence="7">
    <location>
        <position position="127"/>
    </location>
    <ligand>
        <name>S-adenosyl-L-methionine</name>
        <dbReference type="ChEBI" id="CHEBI:59789"/>
    </ligand>
</feature>
<dbReference type="SUPFAM" id="SSF53335">
    <property type="entry name" value="S-adenosyl-L-methionine-dependent methyltransferases"/>
    <property type="match status" value="1"/>
</dbReference>
<evidence type="ECO:0000256" key="3">
    <source>
        <dbReference type="ARBA" id="ARBA00022603"/>
    </source>
</evidence>
<keyword evidence="3 7" id="KW-0489">Methyltransferase</keyword>
<dbReference type="OrthoDB" id="9810297at2"/>
<dbReference type="PROSITE" id="PS51686">
    <property type="entry name" value="SAM_MT_RSMB_NOP"/>
    <property type="match status" value="1"/>
</dbReference>
<evidence type="ECO:0000256" key="1">
    <source>
        <dbReference type="ARBA" id="ARBA00007494"/>
    </source>
</evidence>
<evidence type="ECO:0000313" key="9">
    <source>
        <dbReference type="EMBL" id="KRM26129.1"/>
    </source>
</evidence>
<dbReference type="eggNOG" id="COG3270">
    <property type="taxonomic scope" value="Bacteria"/>
</dbReference>
<keyword evidence="2" id="KW-0963">Cytoplasm</keyword>
<dbReference type="Gene3D" id="2.30.130.60">
    <property type="match status" value="1"/>
</dbReference>
<dbReference type="PATRIC" id="fig|1122147.4.peg.207"/>
<keyword evidence="6 7" id="KW-0694">RNA-binding</keyword>
<evidence type="ECO:0000256" key="4">
    <source>
        <dbReference type="ARBA" id="ARBA00022679"/>
    </source>
</evidence>
<evidence type="ECO:0000259" key="8">
    <source>
        <dbReference type="PROSITE" id="PS51686"/>
    </source>
</evidence>
<dbReference type="Pfam" id="PF17125">
    <property type="entry name" value="Methyltr_RsmF_N"/>
    <property type="match status" value="1"/>
</dbReference>
<dbReference type="eggNOG" id="COG0144">
    <property type="taxonomic scope" value="Bacteria"/>
</dbReference>
<dbReference type="InterPro" id="IPR023267">
    <property type="entry name" value="RCMT"/>
</dbReference>
<comment type="similarity">
    <text evidence="1 7">Belongs to the class I-like SAM-binding methyltransferase superfamily. RsmB/NOP family.</text>
</comment>
<dbReference type="InterPro" id="IPR018314">
    <property type="entry name" value="RsmB/NOL1/NOP2-like_CS"/>
</dbReference>
<feature type="binding site" evidence="7">
    <location>
        <begin position="103"/>
        <end position="109"/>
    </location>
    <ligand>
        <name>S-adenosyl-L-methionine</name>
        <dbReference type="ChEBI" id="CHEBI:59789"/>
    </ligand>
</feature>
<dbReference type="Proteomes" id="UP000050949">
    <property type="component" value="Unassembled WGS sequence"/>
</dbReference>
<sequence length="456" mass="49129">MSNLPAGFAEKYRRLLGPEADAFLASFDQPAEKGFRLNPLHGSDLPTPAATDQVPWNPLGYYGSVGGSDRAFWTGAVYSQEPSAMAVAPQLQAKPGERVLDLAAAPGGKTTDLIGQMQDTGLLVSNDIDRSRAKILSENVERWGAAHTVVTSAPPAKLMAAFPHFFDRILLDAPCSGEGMFRKDPAAMGYWHPDYPAECAARQQDILKNTIPMLADDAELVYSTCTFSPEEDEEIIAWLLATYPGLSVVPIPLVGGMTGGRPDWADGNPSLQGCARLFPQLVRGEGHFVAHLHYHNPAAAPVVTAAHKKRRTAATGIRPLTRAENDLFTTFWRATMVAAVPAGVAMFGQQIVALPPAFPDRAAGLTILRPGLIIADVKRDRLVPNHALAMALPASAWRYQEALTDAAAARYRHGETVPTETPGRQWGVLTTHGVGFAVGHFVNGTVKNFYPKGLRI</sequence>
<comment type="caution">
    <text evidence="7">Lacks conserved residue(s) required for the propagation of feature annotation.</text>
</comment>
<dbReference type="Gene3D" id="3.40.50.150">
    <property type="entry name" value="Vaccinia Virus protein VP39"/>
    <property type="match status" value="1"/>
</dbReference>
<dbReference type="PRINTS" id="PR02008">
    <property type="entry name" value="RCMTFAMILY"/>
</dbReference>
<organism evidence="9 10">
    <name type="scientific">Schleiferilactobacillus harbinensis DSM 16991</name>
    <dbReference type="NCBI Taxonomy" id="1122147"/>
    <lineage>
        <taxon>Bacteria</taxon>
        <taxon>Bacillati</taxon>
        <taxon>Bacillota</taxon>
        <taxon>Bacilli</taxon>
        <taxon>Lactobacillales</taxon>
        <taxon>Lactobacillaceae</taxon>
        <taxon>Schleiferilactobacillus</taxon>
    </lineage>
</organism>
<name>A0A0R1X882_9LACO</name>
<dbReference type="InterPro" id="IPR027391">
    <property type="entry name" value="Nol1_Nop2_Fmu_2"/>
</dbReference>
<accession>A0A0R1X882</accession>
<feature type="binding site" evidence="7">
    <location>
        <position position="172"/>
    </location>
    <ligand>
        <name>S-adenosyl-L-methionine</name>
        <dbReference type="ChEBI" id="CHEBI:59789"/>
    </ligand>
</feature>
<dbReference type="Gene3D" id="3.30.70.1170">
    <property type="entry name" value="Sun protein, domain 3"/>
    <property type="match status" value="1"/>
</dbReference>
<keyword evidence="4 7" id="KW-0808">Transferase</keyword>
<reference evidence="9 10" key="1">
    <citation type="journal article" date="2015" name="Genome Announc.">
        <title>Expanding the biotechnology potential of lactobacilli through comparative genomics of 213 strains and associated genera.</title>
        <authorList>
            <person name="Sun Z."/>
            <person name="Harris H.M."/>
            <person name="McCann A."/>
            <person name="Guo C."/>
            <person name="Argimon S."/>
            <person name="Zhang W."/>
            <person name="Yang X."/>
            <person name="Jeffery I.B."/>
            <person name="Cooney J.C."/>
            <person name="Kagawa T.F."/>
            <person name="Liu W."/>
            <person name="Song Y."/>
            <person name="Salvetti E."/>
            <person name="Wrobel A."/>
            <person name="Rasinkangas P."/>
            <person name="Parkhill J."/>
            <person name="Rea M.C."/>
            <person name="O'Sullivan O."/>
            <person name="Ritari J."/>
            <person name="Douillard F.P."/>
            <person name="Paul Ross R."/>
            <person name="Yang R."/>
            <person name="Briner A.E."/>
            <person name="Felis G.E."/>
            <person name="de Vos W.M."/>
            <person name="Barrangou R."/>
            <person name="Klaenhammer T.R."/>
            <person name="Caufield P.W."/>
            <person name="Cui Y."/>
            <person name="Zhang H."/>
            <person name="O'Toole P.W."/>
        </authorList>
    </citation>
    <scope>NUCLEOTIDE SEQUENCE [LARGE SCALE GENOMIC DNA]</scope>
    <source>
        <strain evidence="9 10">DSM 16991</strain>
    </source>
</reference>
<dbReference type="GO" id="GO:0003723">
    <property type="term" value="F:RNA binding"/>
    <property type="evidence" value="ECO:0007669"/>
    <property type="project" value="UniProtKB-UniRule"/>
</dbReference>
<evidence type="ECO:0000256" key="7">
    <source>
        <dbReference type="PROSITE-ProRule" id="PRU01023"/>
    </source>
</evidence>
<keyword evidence="5 7" id="KW-0949">S-adenosyl-L-methionine</keyword>
<dbReference type="GO" id="GO:0001510">
    <property type="term" value="P:RNA methylation"/>
    <property type="evidence" value="ECO:0007669"/>
    <property type="project" value="InterPro"/>
</dbReference>
<comment type="caution">
    <text evidence="9">The sequence shown here is derived from an EMBL/GenBank/DDBJ whole genome shotgun (WGS) entry which is preliminary data.</text>
</comment>
<dbReference type="InterPro" id="IPR001678">
    <property type="entry name" value="MeTrfase_RsmB-F_NOP2_dom"/>
</dbReference>
<dbReference type="PANTHER" id="PTHR22807:SF30">
    <property type="entry name" value="28S RRNA (CYTOSINE(4447)-C(5))-METHYLTRANSFERASE-RELATED"/>
    <property type="match status" value="1"/>
</dbReference>
<proteinExistence type="inferred from homology"/>
<dbReference type="PANTHER" id="PTHR22807">
    <property type="entry name" value="NOP2 YEAST -RELATED NOL1/NOP2/FMU SUN DOMAIN-CONTAINING"/>
    <property type="match status" value="1"/>
</dbReference>
<dbReference type="InterPro" id="IPR049560">
    <property type="entry name" value="MeTrfase_RsmB-F_NOP2_cat"/>
</dbReference>
<dbReference type="InterPro" id="IPR029063">
    <property type="entry name" value="SAM-dependent_MTases_sf"/>
</dbReference>
<evidence type="ECO:0000256" key="6">
    <source>
        <dbReference type="ARBA" id="ARBA00022884"/>
    </source>
</evidence>